<comment type="subcellular location">
    <subcellularLocation>
        <location evidence="1">Cell membrane</location>
        <topology evidence="1">Multi-pass membrane protein</topology>
    </subcellularLocation>
</comment>
<dbReference type="Proteomes" id="UP000190868">
    <property type="component" value="Chromosome"/>
</dbReference>
<keyword evidence="3" id="KW-0813">Transport</keyword>
<accession>A0A1S6U8E4</accession>
<proteinExistence type="inferred from homology"/>
<protein>
    <submittedName>
        <fullName evidence="8">Resistance permease RarD</fullName>
    </submittedName>
</protein>
<organism evidence="8 9">
    <name type="scientific">Campylobacter pinnipediorum subsp. caledonicus</name>
    <dbReference type="NCBI Taxonomy" id="1874362"/>
    <lineage>
        <taxon>Bacteria</taxon>
        <taxon>Pseudomonadati</taxon>
        <taxon>Campylobacterota</taxon>
        <taxon>Epsilonproteobacteria</taxon>
        <taxon>Campylobacterales</taxon>
        <taxon>Campylobacteraceae</taxon>
        <taxon>Campylobacter</taxon>
    </lineage>
</organism>
<dbReference type="InterPro" id="IPR004626">
    <property type="entry name" value="RarD"/>
</dbReference>
<dbReference type="PANTHER" id="PTHR22911">
    <property type="entry name" value="ACYL-MALONYL CONDENSING ENZYME-RELATED"/>
    <property type="match status" value="1"/>
</dbReference>
<dbReference type="InterPro" id="IPR037185">
    <property type="entry name" value="EmrE-like"/>
</dbReference>
<evidence type="ECO:0000256" key="5">
    <source>
        <dbReference type="ARBA" id="ARBA00022692"/>
    </source>
</evidence>
<dbReference type="NCBIfam" id="TIGR00688">
    <property type="entry name" value="rarD"/>
    <property type="match status" value="1"/>
</dbReference>
<keyword evidence="9" id="KW-1185">Reference proteome</keyword>
<dbReference type="Pfam" id="PF00892">
    <property type="entry name" value="EamA"/>
    <property type="match status" value="2"/>
</dbReference>
<reference evidence="9" key="1">
    <citation type="submission" date="2016-09" db="EMBL/GenBank/DDBJ databases">
        <title>Comparative genomics of the Campylobacter concisus group.</title>
        <authorList>
            <person name="Miller W.G."/>
            <person name="Yee E."/>
            <person name="Chapman M.H."/>
            <person name="Huynh S."/>
            <person name="Bono J.L."/>
            <person name="On S.L.W."/>
            <person name="StLeger J."/>
            <person name="Foster G."/>
            <person name="Parker C.T."/>
        </authorList>
    </citation>
    <scope>NUCLEOTIDE SEQUENCE [LARGE SCALE GENOMIC DNA]</scope>
    <source>
        <strain evidence="9">RM18021</strain>
    </source>
</reference>
<evidence type="ECO:0000256" key="3">
    <source>
        <dbReference type="ARBA" id="ARBA00022448"/>
    </source>
</evidence>
<gene>
    <name evidence="8" type="primary">rarD</name>
    <name evidence="8" type="ORF">CPIN18021_1219</name>
</gene>
<keyword evidence="6" id="KW-1133">Transmembrane helix</keyword>
<dbReference type="InterPro" id="IPR000620">
    <property type="entry name" value="EamA_dom"/>
</dbReference>
<sequence>MNLKNEETQGLFLAIIAFTIWGFYPLYFKLFSEDVGSVEILAHRVLWSLIFMSVFLYLKSGFRNIKILLKNKKIRNLLFLSGAMISINWGLYIYAVNTSHIVEASLGYFINPLMNILVGFLIFKEHPSKVEKIAVLLVCVSVFIQIYYVGKIPFISIILPVSMAIYVSIRKFIKLRAIDGLFIETLMISFLAFGYFLYLCFTHQNNFKADFNGILMILSGIVTILPLVMFNAAANRIKLSTLGYIHYLSPTLTLAIAVLVFNESLDHTKIISFILIWSGLIVVSLEKIYLKNKKGHK</sequence>
<evidence type="ECO:0000256" key="7">
    <source>
        <dbReference type="ARBA" id="ARBA00023136"/>
    </source>
</evidence>
<keyword evidence="7" id="KW-0472">Membrane</keyword>
<dbReference type="AlphaFoldDB" id="A0A1S6U8E4"/>
<keyword evidence="4" id="KW-1003">Cell membrane</keyword>
<dbReference type="EMBL" id="CP017258">
    <property type="protein sequence ID" value="AQW88016.1"/>
    <property type="molecule type" value="Genomic_DNA"/>
</dbReference>
<dbReference type="SUPFAM" id="SSF103481">
    <property type="entry name" value="Multidrug resistance efflux transporter EmrE"/>
    <property type="match status" value="2"/>
</dbReference>
<dbReference type="GO" id="GO:0005886">
    <property type="term" value="C:plasma membrane"/>
    <property type="evidence" value="ECO:0007669"/>
    <property type="project" value="UniProtKB-SubCell"/>
</dbReference>
<dbReference type="PANTHER" id="PTHR22911:SF137">
    <property type="entry name" value="SOLUTE CARRIER FAMILY 35 MEMBER G2-RELATED"/>
    <property type="match status" value="1"/>
</dbReference>
<dbReference type="Gene3D" id="1.10.3730.20">
    <property type="match status" value="1"/>
</dbReference>
<evidence type="ECO:0000256" key="6">
    <source>
        <dbReference type="ARBA" id="ARBA00022989"/>
    </source>
</evidence>
<evidence type="ECO:0000256" key="2">
    <source>
        <dbReference type="ARBA" id="ARBA00007362"/>
    </source>
</evidence>
<evidence type="ECO:0000256" key="1">
    <source>
        <dbReference type="ARBA" id="ARBA00004651"/>
    </source>
</evidence>
<evidence type="ECO:0000256" key="4">
    <source>
        <dbReference type="ARBA" id="ARBA00022475"/>
    </source>
</evidence>
<evidence type="ECO:0000313" key="9">
    <source>
        <dbReference type="Proteomes" id="UP000190868"/>
    </source>
</evidence>
<evidence type="ECO:0000313" key="8">
    <source>
        <dbReference type="EMBL" id="AQW88016.1"/>
    </source>
</evidence>
<comment type="similarity">
    <text evidence="2">Belongs to the EamA transporter family.</text>
</comment>
<keyword evidence="5" id="KW-0812">Transmembrane</keyword>
<name>A0A1S6U8E4_9BACT</name>
<dbReference type="RefSeq" id="WP_078424648.1">
    <property type="nucleotide sequence ID" value="NZ_CP017258.1"/>
</dbReference>